<sequence>MPLFPTSKWESISSEDEESKHLSWTQRIKKGPTKKRKKKEKSKRDKPREDNDEQTKLKNESKDPLKTQRNRLASIIKFKEKDVFESEKMKLIDGRPRPQLRTSPQKVWESKTPFVFTHGTFPPIAEAEETSLVGDQVRHVHRKVNAHFITMVITSPLTAQIRWQVNRIFDELEKVYYFE</sequence>
<reference evidence="2 3" key="1">
    <citation type="journal article" date="2017" name="Nat. Ecol. Evol.">
        <title>Scallop genome provides insights into evolution of bilaterian karyotype and development.</title>
        <authorList>
            <person name="Wang S."/>
            <person name="Zhang J."/>
            <person name="Jiao W."/>
            <person name="Li J."/>
            <person name="Xun X."/>
            <person name="Sun Y."/>
            <person name="Guo X."/>
            <person name="Huan P."/>
            <person name="Dong B."/>
            <person name="Zhang L."/>
            <person name="Hu X."/>
            <person name="Sun X."/>
            <person name="Wang J."/>
            <person name="Zhao C."/>
            <person name="Wang Y."/>
            <person name="Wang D."/>
            <person name="Huang X."/>
            <person name="Wang R."/>
            <person name="Lv J."/>
            <person name="Li Y."/>
            <person name="Zhang Z."/>
            <person name="Liu B."/>
            <person name="Lu W."/>
            <person name="Hui Y."/>
            <person name="Liang J."/>
            <person name="Zhou Z."/>
            <person name="Hou R."/>
            <person name="Li X."/>
            <person name="Liu Y."/>
            <person name="Li H."/>
            <person name="Ning X."/>
            <person name="Lin Y."/>
            <person name="Zhao L."/>
            <person name="Xing Q."/>
            <person name="Dou J."/>
            <person name="Li Y."/>
            <person name="Mao J."/>
            <person name="Guo H."/>
            <person name="Dou H."/>
            <person name="Li T."/>
            <person name="Mu C."/>
            <person name="Jiang W."/>
            <person name="Fu Q."/>
            <person name="Fu X."/>
            <person name="Miao Y."/>
            <person name="Liu J."/>
            <person name="Yu Q."/>
            <person name="Li R."/>
            <person name="Liao H."/>
            <person name="Li X."/>
            <person name="Kong Y."/>
            <person name="Jiang Z."/>
            <person name="Chourrout D."/>
            <person name="Li R."/>
            <person name="Bao Z."/>
        </authorList>
    </citation>
    <scope>NUCLEOTIDE SEQUENCE [LARGE SCALE GENOMIC DNA]</scope>
    <source>
        <strain evidence="2 3">PY_sf001</strain>
    </source>
</reference>
<evidence type="ECO:0000256" key="1">
    <source>
        <dbReference type="SAM" id="MobiDB-lite"/>
    </source>
</evidence>
<dbReference type="EMBL" id="NEDP02004272">
    <property type="protein sequence ID" value="OWF46108.1"/>
    <property type="molecule type" value="Genomic_DNA"/>
</dbReference>
<dbReference type="Proteomes" id="UP000242188">
    <property type="component" value="Unassembled WGS sequence"/>
</dbReference>
<feature type="compositionally biased region" description="Basic residues" evidence="1">
    <location>
        <begin position="27"/>
        <end position="41"/>
    </location>
</feature>
<protein>
    <submittedName>
        <fullName evidence="2">Uncharacterized protein</fullName>
    </submittedName>
</protein>
<dbReference type="AlphaFoldDB" id="A0A210QBK6"/>
<feature type="compositionally biased region" description="Basic and acidic residues" evidence="1">
    <location>
        <begin position="42"/>
        <end position="66"/>
    </location>
</feature>
<organism evidence="2 3">
    <name type="scientific">Mizuhopecten yessoensis</name>
    <name type="common">Japanese scallop</name>
    <name type="synonym">Patinopecten yessoensis</name>
    <dbReference type="NCBI Taxonomy" id="6573"/>
    <lineage>
        <taxon>Eukaryota</taxon>
        <taxon>Metazoa</taxon>
        <taxon>Spiralia</taxon>
        <taxon>Lophotrochozoa</taxon>
        <taxon>Mollusca</taxon>
        <taxon>Bivalvia</taxon>
        <taxon>Autobranchia</taxon>
        <taxon>Pteriomorphia</taxon>
        <taxon>Pectinida</taxon>
        <taxon>Pectinoidea</taxon>
        <taxon>Pectinidae</taxon>
        <taxon>Mizuhopecten</taxon>
    </lineage>
</organism>
<comment type="caution">
    <text evidence="2">The sequence shown here is derived from an EMBL/GenBank/DDBJ whole genome shotgun (WGS) entry which is preliminary data.</text>
</comment>
<keyword evidence="3" id="KW-1185">Reference proteome</keyword>
<evidence type="ECO:0000313" key="3">
    <source>
        <dbReference type="Proteomes" id="UP000242188"/>
    </source>
</evidence>
<feature type="region of interest" description="Disordered" evidence="1">
    <location>
        <begin position="1"/>
        <end position="68"/>
    </location>
</feature>
<name>A0A210QBK6_MIZYE</name>
<gene>
    <name evidence="2" type="ORF">KP79_PYT12102</name>
</gene>
<accession>A0A210QBK6</accession>
<proteinExistence type="predicted"/>
<evidence type="ECO:0000313" key="2">
    <source>
        <dbReference type="EMBL" id="OWF46108.1"/>
    </source>
</evidence>